<dbReference type="Proteomes" id="UP000823850">
    <property type="component" value="Unassembled WGS sequence"/>
</dbReference>
<dbReference type="InterPro" id="IPR001451">
    <property type="entry name" value="Hexapep"/>
</dbReference>
<reference evidence="1" key="1">
    <citation type="journal article" date="2021" name="PeerJ">
        <title>Extensive microbial diversity within the chicken gut microbiome revealed by metagenomics and culture.</title>
        <authorList>
            <person name="Gilroy R."/>
            <person name="Ravi A."/>
            <person name="Getino M."/>
            <person name="Pursley I."/>
            <person name="Horton D.L."/>
            <person name="Alikhan N.F."/>
            <person name="Baker D."/>
            <person name="Gharbi K."/>
            <person name="Hall N."/>
            <person name="Watson M."/>
            <person name="Adriaenssens E.M."/>
            <person name="Foster-Nyarko E."/>
            <person name="Jarju S."/>
            <person name="Secka A."/>
            <person name="Antonio M."/>
            <person name="Oren A."/>
            <person name="Chaudhuri R.R."/>
            <person name="La Ragione R."/>
            <person name="Hildebrand F."/>
            <person name="Pallen M.J."/>
        </authorList>
    </citation>
    <scope>NUCLEOTIDE SEQUENCE</scope>
    <source>
        <strain evidence="1">ChiW19-6364</strain>
    </source>
</reference>
<dbReference type="Gene3D" id="2.160.10.10">
    <property type="entry name" value="Hexapeptide repeat proteins"/>
    <property type="match status" value="1"/>
</dbReference>
<protein>
    <recommendedName>
        <fullName evidence="3">PglD N-terminal domain-containing protein</fullName>
    </recommendedName>
</protein>
<evidence type="ECO:0008006" key="3">
    <source>
        <dbReference type="Google" id="ProtNLM"/>
    </source>
</evidence>
<evidence type="ECO:0000313" key="1">
    <source>
        <dbReference type="EMBL" id="HJD39319.1"/>
    </source>
</evidence>
<name>A0A9D2U4V3_9FIRM</name>
<evidence type="ECO:0000313" key="2">
    <source>
        <dbReference type="Proteomes" id="UP000823850"/>
    </source>
</evidence>
<dbReference type="InterPro" id="IPR011004">
    <property type="entry name" value="Trimer_LpxA-like_sf"/>
</dbReference>
<dbReference type="SUPFAM" id="SSF51161">
    <property type="entry name" value="Trimeric LpxA-like enzymes"/>
    <property type="match status" value="1"/>
</dbReference>
<dbReference type="InterPro" id="IPR050179">
    <property type="entry name" value="Trans_hexapeptide_repeat"/>
</dbReference>
<dbReference type="Pfam" id="PF00132">
    <property type="entry name" value="Hexapep"/>
    <property type="match status" value="1"/>
</dbReference>
<gene>
    <name evidence="1" type="ORF">H9913_04765</name>
</gene>
<comment type="caution">
    <text evidence="1">The sequence shown here is derived from an EMBL/GenBank/DDBJ whole genome shotgun (WGS) entry which is preliminary data.</text>
</comment>
<organism evidence="1 2">
    <name type="scientific">Candidatus Blautia stercoripullorum</name>
    <dbReference type="NCBI Taxonomy" id="2838502"/>
    <lineage>
        <taxon>Bacteria</taxon>
        <taxon>Bacillati</taxon>
        <taxon>Bacillota</taxon>
        <taxon>Clostridia</taxon>
        <taxon>Lachnospirales</taxon>
        <taxon>Lachnospiraceae</taxon>
        <taxon>Blautia</taxon>
    </lineage>
</organism>
<sequence length="220" mass="24924">MERKKVIVFGTGDFSDIVSYVLEKVNHCEICGYTINENYISENKYQNKPLMPFEKIEKICPPEDYDIVLGFIGKKMFDQRMEIFFQIKEKGYKIPNVIHKSACVDTEKIGEGNIIMQNVSIEHHSIVGSGNIIWPNVVLPHHNILGDFNNLAPSVSLSGYSKIQNHCFLGNNSCVNNHVCVHSYAYVGAGAYAAKDVPEQHVLVPNRSYYLKDKTGFDFL</sequence>
<dbReference type="PANTHER" id="PTHR43300">
    <property type="entry name" value="ACETYLTRANSFERASE"/>
    <property type="match status" value="1"/>
</dbReference>
<dbReference type="EMBL" id="DWUX01000087">
    <property type="protein sequence ID" value="HJD39319.1"/>
    <property type="molecule type" value="Genomic_DNA"/>
</dbReference>
<dbReference type="AlphaFoldDB" id="A0A9D2U4V3"/>
<dbReference type="PANTHER" id="PTHR43300:SF7">
    <property type="entry name" value="UDP-N-ACETYLBACILLOSAMINE N-ACETYLTRANSFERASE"/>
    <property type="match status" value="1"/>
</dbReference>
<accession>A0A9D2U4V3</accession>
<reference evidence="1" key="2">
    <citation type="submission" date="2021-04" db="EMBL/GenBank/DDBJ databases">
        <authorList>
            <person name="Gilroy R."/>
        </authorList>
    </citation>
    <scope>NUCLEOTIDE SEQUENCE</scope>
    <source>
        <strain evidence="1">ChiW19-6364</strain>
    </source>
</reference>
<proteinExistence type="predicted"/>